<gene>
    <name evidence="2" type="ORF">SRO942_LOCUS50691</name>
</gene>
<name>A0A8S3A1T9_9BILA</name>
<accession>A0A8S3A1T9</accession>
<dbReference type="Proteomes" id="UP000681722">
    <property type="component" value="Unassembled WGS sequence"/>
</dbReference>
<dbReference type="AlphaFoldDB" id="A0A8S3A1T9"/>
<comment type="caution">
    <text evidence="2">The sequence shown here is derived from an EMBL/GenBank/DDBJ whole genome shotgun (WGS) entry which is preliminary data.</text>
</comment>
<reference evidence="2" key="1">
    <citation type="submission" date="2021-02" db="EMBL/GenBank/DDBJ databases">
        <authorList>
            <person name="Nowell W R."/>
        </authorList>
    </citation>
    <scope>NUCLEOTIDE SEQUENCE</scope>
</reference>
<feature type="non-terminal residue" evidence="2">
    <location>
        <position position="1"/>
    </location>
</feature>
<proteinExistence type="predicted"/>
<dbReference type="Pfam" id="PF17919">
    <property type="entry name" value="RT_RNaseH_2"/>
    <property type="match status" value="1"/>
</dbReference>
<dbReference type="SUPFAM" id="SSF56672">
    <property type="entry name" value="DNA/RNA polymerases"/>
    <property type="match status" value="1"/>
</dbReference>
<dbReference type="InterPro" id="IPR043128">
    <property type="entry name" value="Rev_trsase/Diguanyl_cyclase"/>
</dbReference>
<dbReference type="InterPro" id="IPR043502">
    <property type="entry name" value="DNA/RNA_pol_sf"/>
</dbReference>
<dbReference type="PANTHER" id="PTHR33064:SF37">
    <property type="entry name" value="RIBONUCLEASE H"/>
    <property type="match status" value="1"/>
</dbReference>
<feature type="domain" description="Reverse transcriptase/retrotransposon-derived protein RNase H-like" evidence="1">
    <location>
        <begin position="33"/>
        <end position="108"/>
    </location>
</feature>
<dbReference type="InterPro" id="IPR041577">
    <property type="entry name" value="RT_RNaseH_2"/>
</dbReference>
<evidence type="ECO:0000313" key="2">
    <source>
        <dbReference type="EMBL" id="CAF4663024.1"/>
    </source>
</evidence>
<dbReference type="OrthoDB" id="5985335at2759"/>
<dbReference type="PANTHER" id="PTHR33064">
    <property type="entry name" value="POL PROTEIN"/>
    <property type="match status" value="1"/>
</dbReference>
<dbReference type="InterPro" id="IPR051320">
    <property type="entry name" value="Viral_Replic_Matur_Polypro"/>
</dbReference>
<organism evidence="2 3">
    <name type="scientific">Didymodactylos carnosus</name>
    <dbReference type="NCBI Taxonomy" id="1234261"/>
    <lineage>
        <taxon>Eukaryota</taxon>
        <taxon>Metazoa</taxon>
        <taxon>Spiralia</taxon>
        <taxon>Gnathifera</taxon>
        <taxon>Rotifera</taxon>
        <taxon>Eurotatoria</taxon>
        <taxon>Bdelloidea</taxon>
        <taxon>Philodinida</taxon>
        <taxon>Philodinidae</taxon>
        <taxon>Didymodactylos</taxon>
    </lineage>
</organism>
<dbReference type="EMBL" id="CAJOBC010146965">
    <property type="protein sequence ID" value="CAF4663024.1"/>
    <property type="molecule type" value="Genomic_DNA"/>
</dbReference>
<evidence type="ECO:0000259" key="1">
    <source>
        <dbReference type="Pfam" id="PF17919"/>
    </source>
</evidence>
<dbReference type="FunFam" id="3.30.70.270:FF:000020">
    <property type="entry name" value="Transposon Tf2-6 polyprotein-like Protein"/>
    <property type="match status" value="1"/>
</dbReference>
<sequence length="134" mass="15534">GAAGFYRKFIPRFSIIVSPLNKLTRNRKQKFYWHQEQQEAFEQLKKVLSTEPLLLSFPDSTSPLVLSTDASDIGYGGVLKQVTKAGPQPICYLSRRLKPAEKRYNPIYWAGNLRWKLTIVLYVIFTANHRKMDE</sequence>
<evidence type="ECO:0000313" key="3">
    <source>
        <dbReference type="Proteomes" id="UP000681722"/>
    </source>
</evidence>
<dbReference type="Gene3D" id="3.30.70.270">
    <property type="match status" value="1"/>
</dbReference>
<protein>
    <recommendedName>
        <fullName evidence="1">Reverse transcriptase/retrotransposon-derived protein RNase H-like domain-containing protein</fullName>
    </recommendedName>
</protein>